<evidence type="ECO:0000256" key="3">
    <source>
        <dbReference type="ARBA" id="ARBA00012098"/>
    </source>
</evidence>
<dbReference type="UniPathway" id="UPA00124"/>
<dbReference type="Pfam" id="PF00908">
    <property type="entry name" value="dTDP_sugar_isom"/>
    <property type="match status" value="1"/>
</dbReference>
<keyword evidence="7 8" id="KW-0413">Isomerase</keyword>
<evidence type="ECO:0000256" key="4">
    <source>
        <dbReference type="ARBA" id="ARBA00019595"/>
    </source>
</evidence>
<comment type="subunit">
    <text evidence="7">Homodimer.</text>
</comment>
<reference evidence="8 9" key="1">
    <citation type="journal article" date="2015" name="Int. J. Syst. Evol. Microbiol.">
        <title>Halomonas salicampi sp. nov., a halotolerant and alkalitolerant bacterium isolated from a saltern soil.</title>
        <authorList>
            <person name="Lee J.C."/>
            <person name="Kim Y.S."/>
            <person name="Yun B.S."/>
            <person name="Whang K.S."/>
        </authorList>
    </citation>
    <scope>NUCLEOTIDE SEQUENCE [LARGE SCALE GENOMIC DNA]</scope>
    <source>
        <strain evidence="8 9">BH103</strain>
    </source>
</reference>
<evidence type="ECO:0000313" key="9">
    <source>
        <dbReference type="Proteomes" id="UP000586119"/>
    </source>
</evidence>
<comment type="catalytic activity">
    <reaction evidence="1 7">
        <text>dTDP-4-dehydro-6-deoxy-alpha-D-glucose = dTDP-4-dehydro-beta-L-rhamnose</text>
        <dbReference type="Rhea" id="RHEA:16969"/>
        <dbReference type="ChEBI" id="CHEBI:57649"/>
        <dbReference type="ChEBI" id="CHEBI:62830"/>
        <dbReference type="EC" id="5.1.3.13"/>
    </reaction>
</comment>
<accession>A0A7Z0LIV4</accession>
<dbReference type="GO" id="GO:0000271">
    <property type="term" value="P:polysaccharide biosynthetic process"/>
    <property type="evidence" value="ECO:0007669"/>
    <property type="project" value="TreeGrafter"/>
</dbReference>
<dbReference type="InterPro" id="IPR014710">
    <property type="entry name" value="RmlC-like_jellyroll"/>
</dbReference>
<evidence type="ECO:0000256" key="5">
    <source>
        <dbReference type="PIRSR" id="PIRSR600888-1"/>
    </source>
</evidence>
<comment type="function">
    <text evidence="2 7">Catalyzes the epimerization of the C3' and C5'positions of dTDP-6-deoxy-D-xylo-4-hexulose, forming dTDP-6-deoxy-L-lyxo-4-hexulose.</text>
</comment>
<dbReference type="Proteomes" id="UP000586119">
    <property type="component" value="Unassembled WGS sequence"/>
</dbReference>
<gene>
    <name evidence="8" type="primary">rfbC</name>
    <name evidence="8" type="ORF">HZS81_02930</name>
</gene>
<evidence type="ECO:0000256" key="2">
    <source>
        <dbReference type="ARBA" id="ARBA00001997"/>
    </source>
</evidence>
<dbReference type="InterPro" id="IPR011051">
    <property type="entry name" value="RmlC_Cupin_sf"/>
</dbReference>
<dbReference type="InterPro" id="IPR000888">
    <property type="entry name" value="RmlC-like"/>
</dbReference>
<sequence length="173" mass="20061">MKINNTFLPEVYLLDNFFHKDDRGYFVKIFNKQIFKENKLNAEFKESFYSISEKNVIRGMHFQTPPMDHEKLVYVISGSILDVVIDVRKSSPTYGKSIAFDLNEKNKRSLYIGRGFAHGFLTKSKTAIVGYMTTSLYSKEHDTGIKWDSFGFDWGISDPIISQRDANFENLET</sequence>
<dbReference type="PANTHER" id="PTHR21047">
    <property type="entry name" value="DTDP-6-DEOXY-D-GLUCOSE-3,5 EPIMERASE"/>
    <property type="match status" value="1"/>
</dbReference>
<organism evidence="8 9">
    <name type="scientific">Vreelandella salicampi</name>
    <dbReference type="NCBI Taxonomy" id="1449798"/>
    <lineage>
        <taxon>Bacteria</taxon>
        <taxon>Pseudomonadati</taxon>
        <taxon>Pseudomonadota</taxon>
        <taxon>Gammaproteobacteria</taxon>
        <taxon>Oceanospirillales</taxon>
        <taxon>Halomonadaceae</taxon>
        <taxon>Vreelandella</taxon>
    </lineage>
</organism>
<comment type="caution">
    <text evidence="8">The sequence shown here is derived from an EMBL/GenBank/DDBJ whole genome shotgun (WGS) entry which is preliminary data.</text>
</comment>
<dbReference type="Gene3D" id="2.60.120.10">
    <property type="entry name" value="Jelly Rolls"/>
    <property type="match status" value="1"/>
</dbReference>
<evidence type="ECO:0000256" key="7">
    <source>
        <dbReference type="RuleBase" id="RU364069"/>
    </source>
</evidence>
<evidence type="ECO:0000256" key="1">
    <source>
        <dbReference type="ARBA" id="ARBA00001298"/>
    </source>
</evidence>
<comment type="similarity">
    <text evidence="7">Belongs to the dTDP-4-dehydrorhamnose 3,5-epimerase family.</text>
</comment>
<dbReference type="CDD" id="cd00438">
    <property type="entry name" value="cupin_RmlC"/>
    <property type="match status" value="1"/>
</dbReference>
<name>A0A7Z0LIV4_9GAMM</name>
<comment type="pathway">
    <text evidence="7">Carbohydrate biosynthesis; dTDP-L-rhamnose biosynthesis.</text>
</comment>
<dbReference type="GO" id="GO:0005829">
    <property type="term" value="C:cytosol"/>
    <property type="evidence" value="ECO:0007669"/>
    <property type="project" value="TreeGrafter"/>
</dbReference>
<feature type="active site" description="Proton donor" evidence="5">
    <location>
        <position position="131"/>
    </location>
</feature>
<evidence type="ECO:0000256" key="6">
    <source>
        <dbReference type="PIRSR" id="PIRSR600888-3"/>
    </source>
</evidence>
<dbReference type="SUPFAM" id="SSF51182">
    <property type="entry name" value="RmlC-like cupins"/>
    <property type="match status" value="1"/>
</dbReference>
<protein>
    <recommendedName>
        <fullName evidence="4 7">dTDP-4-dehydrorhamnose 3,5-epimerase</fullName>
        <ecNumber evidence="3 7">5.1.3.13</ecNumber>
    </recommendedName>
    <alternativeName>
        <fullName evidence="7">Thymidine diphospho-4-keto-rhamnose 3,5-epimerase</fullName>
    </alternativeName>
</protein>
<dbReference type="PANTHER" id="PTHR21047:SF2">
    <property type="entry name" value="THYMIDINE DIPHOSPHO-4-KETO-RHAMNOSE 3,5-EPIMERASE"/>
    <property type="match status" value="1"/>
</dbReference>
<dbReference type="NCBIfam" id="TIGR01221">
    <property type="entry name" value="rmlC"/>
    <property type="match status" value="1"/>
</dbReference>
<feature type="active site" description="Proton acceptor" evidence="5">
    <location>
        <position position="61"/>
    </location>
</feature>
<dbReference type="GO" id="GO:0008830">
    <property type="term" value="F:dTDP-4-dehydrorhamnose 3,5-epimerase activity"/>
    <property type="evidence" value="ECO:0007669"/>
    <property type="project" value="UniProtKB-UniRule"/>
</dbReference>
<keyword evidence="9" id="KW-1185">Reference proteome</keyword>
<dbReference type="GO" id="GO:0019305">
    <property type="term" value="P:dTDP-rhamnose biosynthetic process"/>
    <property type="evidence" value="ECO:0007669"/>
    <property type="project" value="UniProtKB-UniRule"/>
</dbReference>
<proteinExistence type="inferred from homology"/>
<feature type="site" description="Participates in a stacking interaction with the thymidine ring of dTDP-4-oxo-6-deoxyglucose" evidence="6">
    <location>
        <position position="137"/>
    </location>
</feature>
<dbReference type="RefSeq" id="WP_179929073.1">
    <property type="nucleotide sequence ID" value="NZ_JACCDF010000002.1"/>
</dbReference>
<dbReference type="EMBL" id="JACCDF010000002">
    <property type="protein sequence ID" value="NYS59720.1"/>
    <property type="molecule type" value="Genomic_DNA"/>
</dbReference>
<dbReference type="AlphaFoldDB" id="A0A7Z0LIV4"/>
<evidence type="ECO:0000313" key="8">
    <source>
        <dbReference type="EMBL" id="NYS59720.1"/>
    </source>
</evidence>
<dbReference type="EC" id="5.1.3.13" evidence="3 7"/>